<evidence type="ECO:0000256" key="2">
    <source>
        <dbReference type="ARBA" id="ARBA00022676"/>
    </source>
</evidence>
<dbReference type="AlphaFoldDB" id="A0A382CNK2"/>
<dbReference type="GO" id="GO:0016757">
    <property type="term" value="F:glycosyltransferase activity"/>
    <property type="evidence" value="ECO:0007669"/>
    <property type="project" value="UniProtKB-KW"/>
</dbReference>
<dbReference type="SUPFAM" id="SSF53448">
    <property type="entry name" value="Nucleotide-diphospho-sugar transferases"/>
    <property type="match status" value="1"/>
</dbReference>
<accession>A0A382CNK2</accession>
<dbReference type="InterPro" id="IPR029044">
    <property type="entry name" value="Nucleotide-diphossugar_trans"/>
</dbReference>
<reference evidence="5" key="1">
    <citation type="submission" date="2018-05" db="EMBL/GenBank/DDBJ databases">
        <authorList>
            <person name="Lanie J.A."/>
            <person name="Ng W.-L."/>
            <person name="Kazmierczak K.M."/>
            <person name="Andrzejewski T.M."/>
            <person name="Davidsen T.M."/>
            <person name="Wayne K.J."/>
            <person name="Tettelin H."/>
            <person name="Glass J.I."/>
            <person name="Rusch D."/>
            <person name="Podicherti R."/>
            <person name="Tsui H.-C.T."/>
            <person name="Winkler M.E."/>
        </authorList>
    </citation>
    <scope>NUCLEOTIDE SEQUENCE</scope>
</reference>
<feature type="domain" description="Glycosyltransferase 2-like" evidence="4">
    <location>
        <begin position="7"/>
        <end position="171"/>
    </location>
</feature>
<evidence type="ECO:0000256" key="1">
    <source>
        <dbReference type="ARBA" id="ARBA00006739"/>
    </source>
</evidence>
<dbReference type="Gene3D" id="3.90.550.10">
    <property type="entry name" value="Spore Coat Polysaccharide Biosynthesis Protein SpsA, Chain A"/>
    <property type="match status" value="1"/>
</dbReference>
<keyword evidence="3" id="KW-0808">Transferase</keyword>
<evidence type="ECO:0000259" key="4">
    <source>
        <dbReference type="Pfam" id="PF00535"/>
    </source>
</evidence>
<protein>
    <recommendedName>
        <fullName evidence="4">Glycosyltransferase 2-like domain-containing protein</fullName>
    </recommendedName>
</protein>
<evidence type="ECO:0000256" key="3">
    <source>
        <dbReference type="ARBA" id="ARBA00022679"/>
    </source>
</evidence>
<sequence length="315" mass="36892">MKPDITLIITNWNGSSLLRECLPSVLEAVKFDRHHSYEVMVIDDCSTDNSLKVLSDEFPEVRPEKTPQNLGFQEANNYAVNLADSKIVMPMNNDIKLDQKALYYLIQHFDNKDTFAVSGKIFAFDKTTFLYGNRGGYFQKGHFHLYEKPQDDDSQTLFACGGAFMVNRQKYLDLGGFDAMYHPLYYEEVDLSYRALKRGWKIYYEPKSIAYHKVQATITRQEKQHQISLISARNNYLFVWKNILDRSMTLTFLFYIPLFLLRDIFRLKSRFWVAFYMAIKRLPKALKGRTIEKSDVLYSDQEILSRINVNSAHSR</sequence>
<gene>
    <name evidence="5" type="ORF">METZ01_LOCUS180238</name>
</gene>
<organism evidence="5">
    <name type="scientific">marine metagenome</name>
    <dbReference type="NCBI Taxonomy" id="408172"/>
    <lineage>
        <taxon>unclassified sequences</taxon>
        <taxon>metagenomes</taxon>
        <taxon>ecological metagenomes</taxon>
    </lineage>
</organism>
<dbReference type="PANTHER" id="PTHR43179">
    <property type="entry name" value="RHAMNOSYLTRANSFERASE WBBL"/>
    <property type="match status" value="1"/>
</dbReference>
<dbReference type="InterPro" id="IPR001173">
    <property type="entry name" value="Glyco_trans_2-like"/>
</dbReference>
<evidence type="ECO:0000313" key="5">
    <source>
        <dbReference type="EMBL" id="SVB27384.1"/>
    </source>
</evidence>
<dbReference type="Pfam" id="PF00535">
    <property type="entry name" value="Glycos_transf_2"/>
    <property type="match status" value="1"/>
</dbReference>
<proteinExistence type="inferred from homology"/>
<keyword evidence="2" id="KW-0328">Glycosyltransferase</keyword>
<dbReference type="PANTHER" id="PTHR43179:SF12">
    <property type="entry name" value="GALACTOFURANOSYLTRANSFERASE GLFT2"/>
    <property type="match status" value="1"/>
</dbReference>
<name>A0A382CNK2_9ZZZZ</name>
<dbReference type="CDD" id="cd04186">
    <property type="entry name" value="GT_2_like_c"/>
    <property type="match status" value="1"/>
</dbReference>
<dbReference type="EMBL" id="UINC01035257">
    <property type="protein sequence ID" value="SVB27384.1"/>
    <property type="molecule type" value="Genomic_DNA"/>
</dbReference>
<comment type="similarity">
    <text evidence="1">Belongs to the glycosyltransferase 2 family.</text>
</comment>